<feature type="transmembrane region" description="Helical" evidence="6">
    <location>
        <begin position="108"/>
        <end position="126"/>
    </location>
</feature>
<feature type="transmembrane region" description="Helical" evidence="6">
    <location>
        <begin position="166"/>
        <end position="190"/>
    </location>
</feature>
<protein>
    <recommendedName>
        <fullName evidence="9">Lipopolysaccharide biosynthesis protein</fullName>
    </recommendedName>
</protein>
<evidence type="ECO:0000256" key="6">
    <source>
        <dbReference type="SAM" id="Phobius"/>
    </source>
</evidence>
<dbReference type="RefSeq" id="WP_188825882.1">
    <property type="nucleotide sequence ID" value="NZ_BMHH01000022.1"/>
</dbReference>
<keyword evidence="4 6" id="KW-1133">Transmembrane helix</keyword>
<accession>A0A916WKT6</accession>
<dbReference type="Proteomes" id="UP000646478">
    <property type="component" value="Unassembled WGS sequence"/>
</dbReference>
<evidence type="ECO:0008006" key="9">
    <source>
        <dbReference type="Google" id="ProtNLM"/>
    </source>
</evidence>
<dbReference type="InterPro" id="IPR050833">
    <property type="entry name" value="Poly_Biosynth_Transport"/>
</dbReference>
<feature type="transmembrane region" description="Helical" evidence="6">
    <location>
        <begin position="276"/>
        <end position="301"/>
    </location>
</feature>
<evidence type="ECO:0000256" key="2">
    <source>
        <dbReference type="ARBA" id="ARBA00022475"/>
    </source>
</evidence>
<comment type="caution">
    <text evidence="7">The sequence shown here is derived from an EMBL/GenBank/DDBJ whole genome shotgun (WGS) entry which is preliminary data.</text>
</comment>
<feature type="transmembrane region" description="Helical" evidence="6">
    <location>
        <begin position="412"/>
        <end position="433"/>
    </location>
</feature>
<evidence type="ECO:0000313" key="8">
    <source>
        <dbReference type="Proteomes" id="UP000646478"/>
    </source>
</evidence>
<feature type="transmembrane region" description="Helical" evidence="6">
    <location>
        <begin position="321"/>
        <end position="340"/>
    </location>
</feature>
<feature type="transmembrane region" description="Helical" evidence="6">
    <location>
        <begin position="77"/>
        <end position="102"/>
    </location>
</feature>
<feature type="transmembrane region" description="Helical" evidence="6">
    <location>
        <begin position="439"/>
        <end position="460"/>
    </location>
</feature>
<keyword evidence="2" id="KW-1003">Cell membrane</keyword>
<dbReference type="PRINTS" id="PR00173">
    <property type="entry name" value="EDTRNSPORT"/>
</dbReference>
<sequence>MLLRSTLIYGPAILLTRISALLVLVIVTRLLNQEEYGLLTLVVTVGEMTDTALTNWLRIALLRLGGKGEISRGSLALAGKVLIGTTALALVISAVASFFVVPARWEEFATAVCVYLVVGAVARFALTVLQMQQRHSAYSLVESLRALLQLILPIAAITVFPDNFLVVSLGSSAGMLIAGITAFAVAARHVVTGPPRFTGRELFMLGIPLIVMALVGFGLNSAERLFLNAYHNAAAVAVFAAAYVLARQPIDMVGNAINMGAFPEVMSRFDEKGATAAAELLSQIMALLMQLCLPVAAMLVALNGPITGLLLPQSYHGELGFLFPVIAFAVLCANLTNFVYGTVIYAHKRTWLLIGATSLGSVATIGLSILLIPHMVALGAAIALAGGAVSELLTSILISRRLTPVPVPWRDIAVSLTVAVASGAAASLAILPLQGMPPLVTLVAGGAAGSAIFLLATWLLRPAAMRNVFMTARRRIAAVRG</sequence>
<proteinExistence type="predicted"/>
<feature type="transmembrane region" description="Helical" evidence="6">
    <location>
        <begin position="138"/>
        <end position="160"/>
    </location>
</feature>
<dbReference type="GO" id="GO:0005886">
    <property type="term" value="C:plasma membrane"/>
    <property type="evidence" value="ECO:0007669"/>
    <property type="project" value="UniProtKB-SubCell"/>
</dbReference>
<organism evidence="7 8">
    <name type="scientific">Brucella endophytica</name>
    <dbReference type="NCBI Taxonomy" id="1963359"/>
    <lineage>
        <taxon>Bacteria</taxon>
        <taxon>Pseudomonadati</taxon>
        <taxon>Pseudomonadota</taxon>
        <taxon>Alphaproteobacteria</taxon>
        <taxon>Hyphomicrobiales</taxon>
        <taxon>Brucellaceae</taxon>
        <taxon>Brucella/Ochrobactrum group</taxon>
        <taxon>Brucella</taxon>
    </lineage>
</organism>
<comment type="subcellular location">
    <subcellularLocation>
        <location evidence="1">Cell membrane</location>
        <topology evidence="1">Multi-pass membrane protein</topology>
    </subcellularLocation>
</comment>
<evidence type="ECO:0000256" key="5">
    <source>
        <dbReference type="ARBA" id="ARBA00023136"/>
    </source>
</evidence>
<keyword evidence="3 6" id="KW-0812">Transmembrane</keyword>
<gene>
    <name evidence="7" type="ORF">GCM10011491_39230</name>
</gene>
<feature type="transmembrane region" description="Helical" evidence="6">
    <location>
        <begin position="202"/>
        <end position="219"/>
    </location>
</feature>
<feature type="transmembrane region" description="Helical" evidence="6">
    <location>
        <begin position="225"/>
        <end position="246"/>
    </location>
</feature>
<dbReference type="PANTHER" id="PTHR30250">
    <property type="entry name" value="PST FAMILY PREDICTED COLANIC ACID TRANSPORTER"/>
    <property type="match status" value="1"/>
</dbReference>
<keyword evidence="5 6" id="KW-0472">Membrane</keyword>
<keyword evidence="8" id="KW-1185">Reference proteome</keyword>
<name>A0A916WKT6_9HYPH</name>
<evidence type="ECO:0000256" key="1">
    <source>
        <dbReference type="ARBA" id="ARBA00004651"/>
    </source>
</evidence>
<evidence type="ECO:0000313" key="7">
    <source>
        <dbReference type="EMBL" id="GGB07296.1"/>
    </source>
</evidence>
<feature type="transmembrane region" description="Helical" evidence="6">
    <location>
        <begin position="7"/>
        <end position="30"/>
    </location>
</feature>
<dbReference type="AlphaFoldDB" id="A0A916WKT6"/>
<dbReference type="Pfam" id="PF13440">
    <property type="entry name" value="Polysacc_synt_3"/>
    <property type="match status" value="1"/>
</dbReference>
<reference evidence="7" key="1">
    <citation type="journal article" date="2014" name="Int. J. Syst. Evol. Microbiol.">
        <title>Complete genome sequence of Corynebacterium casei LMG S-19264T (=DSM 44701T), isolated from a smear-ripened cheese.</title>
        <authorList>
            <consortium name="US DOE Joint Genome Institute (JGI-PGF)"/>
            <person name="Walter F."/>
            <person name="Albersmeier A."/>
            <person name="Kalinowski J."/>
            <person name="Ruckert C."/>
        </authorList>
    </citation>
    <scope>NUCLEOTIDE SEQUENCE</scope>
    <source>
        <strain evidence="7">CGMCC 1.15082</strain>
    </source>
</reference>
<evidence type="ECO:0000256" key="3">
    <source>
        <dbReference type="ARBA" id="ARBA00022692"/>
    </source>
</evidence>
<reference evidence="7" key="2">
    <citation type="submission" date="2020-09" db="EMBL/GenBank/DDBJ databases">
        <authorList>
            <person name="Sun Q."/>
            <person name="Zhou Y."/>
        </authorList>
    </citation>
    <scope>NUCLEOTIDE SEQUENCE</scope>
    <source>
        <strain evidence="7">CGMCC 1.15082</strain>
    </source>
</reference>
<evidence type="ECO:0000256" key="4">
    <source>
        <dbReference type="ARBA" id="ARBA00022989"/>
    </source>
</evidence>
<feature type="transmembrane region" description="Helical" evidence="6">
    <location>
        <begin position="352"/>
        <end position="372"/>
    </location>
</feature>
<dbReference type="EMBL" id="BMHH01000022">
    <property type="protein sequence ID" value="GGB07296.1"/>
    <property type="molecule type" value="Genomic_DNA"/>
</dbReference>
<feature type="transmembrane region" description="Helical" evidence="6">
    <location>
        <begin position="378"/>
        <end position="400"/>
    </location>
</feature>
<dbReference type="PANTHER" id="PTHR30250:SF11">
    <property type="entry name" value="O-ANTIGEN TRANSPORTER-RELATED"/>
    <property type="match status" value="1"/>
</dbReference>